<evidence type="ECO:0000313" key="3">
    <source>
        <dbReference type="Proteomes" id="UP000807159"/>
    </source>
</evidence>
<keyword evidence="3" id="KW-1185">Reference proteome</keyword>
<evidence type="ECO:0000259" key="1">
    <source>
        <dbReference type="Pfam" id="PF17759"/>
    </source>
</evidence>
<dbReference type="GO" id="GO:0009328">
    <property type="term" value="C:phenylalanine-tRNA ligase complex"/>
    <property type="evidence" value="ECO:0007669"/>
    <property type="project" value="TreeGrafter"/>
</dbReference>
<feature type="non-terminal residue" evidence="2">
    <location>
        <position position="119"/>
    </location>
</feature>
<dbReference type="AlphaFoldDB" id="A0A8T2WLS9"/>
<evidence type="ECO:0000313" key="2">
    <source>
        <dbReference type="EMBL" id="KAH8482279.1"/>
    </source>
</evidence>
<reference evidence="2" key="1">
    <citation type="journal article" date="2021" name="J. Hered.">
        <title>Genome Assembly of Salicaceae Populus deltoides (Eastern Cottonwood) I-69 Based on Nanopore Sequencing and Hi-C Technologies.</title>
        <authorList>
            <person name="Bai S."/>
            <person name="Wu H."/>
            <person name="Zhang J."/>
            <person name="Pan Z."/>
            <person name="Zhao W."/>
            <person name="Li Z."/>
            <person name="Tong C."/>
        </authorList>
    </citation>
    <scope>NUCLEOTIDE SEQUENCE</scope>
    <source>
        <tissue evidence="2">Leaf</tissue>
    </source>
</reference>
<dbReference type="PANTHER" id="PTHR10947:SF0">
    <property type="entry name" value="PHENYLALANINE--TRNA LIGASE BETA SUBUNIT"/>
    <property type="match status" value="1"/>
</dbReference>
<protein>
    <recommendedName>
        <fullName evidence="1">Phenylalanyl tRNA synthetase beta chain core domain-containing protein</fullName>
    </recommendedName>
</protein>
<proteinExistence type="predicted"/>
<gene>
    <name evidence="2" type="ORF">H0E87_029656</name>
</gene>
<name>A0A8T2WLS9_POPDE</name>
<accession>A0A8T2WLS9</accession>
<dbReference type="PANTHER" id="PTHR10947">
    <property type="entry name" value="PHENYLALANYL-TRNA SYNTHETASE BETA CHAIN AND LEUCINE-RICH REPEAT-CONTAINING PROTEIN 47"/>
    <property type="match status" value="1"/>
</dbReference>
<dbReference type="SUPFAM" id="SSF55681">
    <property type="entry name" value="Class II aaRS and biotin synthetases"/>
    <property type="match status" value="1"/>
</dbReference>
<feature type="domain" description="Phenylalanyl tRNA synthetase beta chain core" evidence="1">
    <location>
        <begin position="2"/>
        <end position="78"/>
    </location>
</feature>
<dbReference type="Gene3D" id="3.30.930.10">
    <property type="entry name" value="Bira Bifunctional Protein, Domain 2"/>
    <property type="match status" value="1"/>
</dbReference>
<comment type="caution">
    <text evidence="2">The sequence shown here is derived from an EMBL/GenBank/DDBJ whole genome shotgun (WGS) entry which is preliminary data.</text>
</comment>
<dbReference type="InterPro" id="IPR045060">
    <property type="entry name" value="Phe-tRNA-ligase_IIc_bsu"/>
</dbReference>
<dbReference type="InterPro" id="IPR045864">
    <property type="entry name" value="aa-tRNA-synth_II/BPL/LPL"/>
</dbReference>
<dbReference type="InterPro" id="IPR041616">
    <property type="entry name" value="PheRS_beta_core"/>
</dbReference>
<sequence>LIHSLVDRIMEVMGTPFVPIGDNTGYYIERSNEPEFLPGRQASIIYKGKHFGNFGIVHPQVLNNFVITDPCSFMEIDIEHFLYIGQMVVWRIHCARHVMPEMVILQPRSRRGITGQHLQ</sequence>
<dbReference type="GO" id="GO:0006432">
    <property type="term" value="P:phenylalanyl-tRNA aminoacylation"/>
    <property type="evidence" value="ECO:0007669"/>
    <property type="project" value="InterPro"/>
</dbReference>
<dbReference type="Pfam" id="PF17759">
    <property type="entry name" value="tRNA_synthFbeta"/>
    <property type="match status" value="1"/>
</dbReference>
<dbReference type="GO" id="GO:0004826">
    <property type="term" value="F:phenylalanine-tRNA ligase activity"/>
    <property type="evidence" value="ECO:0007669"/>
    <property type="project" value="InterPro"/>
</dbReference>
<dbReference type="EMBL" id="JACEGQ020000018">
    <property type="protein sequence ID" value="KAH8482279.1"/>
    <property type="molecule type" value="Genomic_DNA"/>
</dbReference>
<organism evidence="2 3">
    <name type="scientific">Populus deltoides</name>
    <name type="common">Eastern poplar</name>
    <name type="synonym">Eastern cottonwood</name>
    <dbReference type="NCBI Taxonomy" id="3696"/>
    <lineage>
        <taxon>Eukaryota</taxon>
        <taxon>Viridiplantae</taxon>
        <taxon>Streptophyta</taxon>
        <taxon>Embryophyta</taxon>
        <taxon>Tracheophyta</taxon>
        <taxon>Spermatophyta</taxon>
        <taxon>Magnoliopsida</taxon>
        <taxon>eudicotyledons</taxon>
        <taxon>Gunneridae</taxon>
        <taxon>Pentapetalae</taxon>
        <taxon>rosids</taxon>
        <taxon>fabids</taxon>
        <taxon>Malpighiales</taxon>
        <taxon>Salicaceae</taxon>
        <taxon>Saliceae</taxon>
        <taxon>Populus</taxon>
    </lineage>
</organism>
<feature type="non-terminal residue" evidence="2">
    <location>
        <position position="1"/>
    </location>
</feature>
<dbReference type="Proteomes" id="UP000807159">
    <property type="component" value="Chromosome 18"/>
</dbReference>